<sequence length="130" mass="14881">MLYIQDDVYKEYVNMMMNIVILSMILCISLSFWIISITASTYYGTLRPISPWRWLFSVIAPIIIVSRGLKKKSLDSSGALGGLLVGFLLTIANFSFFSALLTFFFTSSKLTKWRGEMKKRYDSEYKEGKG</sequence>
<evidence type="ECO:0000256" key="2">
    <source>
        <dbReference type="ARBA" id="ARBA00009012"/>
    </source>
</evidence>
<evidence type="ECO:0000256" key="3">
    <source>
        <dbReference type="ARBA" id="ARBA00014258"/>
    </source>
</evidence>
<comment type="similarity">
    <text evidence="2">Belongs to the TMEM19 family.</text>
</comment>
<keyword evidence="5 7" id="KW-1133">Transmembrane helix</keyword>
<evidence type="ECO:0000256" key="7">
    <source>
        <dbReference type="SAM" id="Phobius"/>
    </source>
</evidence>
<accession>A0ABN9CJT4</accession>
<protein>
    <recommendedName>
        <fullName evidence="3">Transmembrane protein 19</fullName>
    </recommendedName>
</protein>
<organism evidence="8 9">
    <name type="scientific">Staurois parvus</name>
    <dbReference type="NCBI Taxonomy" id="386267"/>
    <lineage>
        <taxon>Eukaryota</taxon>
        <taxon>Metazoa</taxon>
        <taxon>Chordata</taxon>
        <taxon>Craniata</taxon>
        <taxon>Vertebrata</taxon>
        <taxon>Euteleostomi</taxon>
        <taxon>Amphibia</taxon>
        <taxon>Batrachia</taxon>
        <taxon>Anura</taxon>
        <taxon>Neobatrachia</taxon>
        <taxon>Ranoidea</taxon>
        <taxon>Ranidae</taxon>
        <taxon>Staurois</taxon>
    </lineage>
</organism>
<feature type="transmembrane region" description="Helical" evidence="7">
    <location>
        <begin position="12"/>
        <end position="39"/>
    </location>
</feature>
<name>A0ABN9CJT4_9NEOB</name>
<dbReference type="EMBL" id="CATNWA010010469">
    <property type="protein sequence ID" value="CAI9559954.1"/>
    <property type="molecule type" value="Genomic_DNA"/>
</dbReference>
<evidence type="ECO:0000256" key="1">
    <source>
        <dbReference type="ARBA" id="ARBA00004141"/>
    </source>
</evidence>
<dbReference type="Proteomes" id="UP001162483">
    <property type="component" value="Unassembled WGS sequence"/>
</dbReference>
<evidence type="ECO:0000256" key="6">
    <source>
        <dbReference type="ARBA" id="ARBA00023136"/>
    </source>
</evidence>
<evidence type="ECO:0000313" key="8">
    <source>
        <dbReference type="EMBL" id="CAI9559954.1"/>
    </source>
</evidence>
<dbReference type="PANTHER" id="PTHR13353:SF5">
    <property type="entry name" value="TRANSMEMBRANE PROTEIN 19"/>
    <property type="match status" value="1"/>
</dbReference>
<proteinExistence type="inferred from homology"/>
<evidence type="ECO:0000256" key="5">
    <source>
        <dbReference type="ARBA" id="ARBA00022989"/>
    </source>
</evidence>
<evidence type="ECO:0000313" key="9">
    <source>
        <dbReference type="Proteomes" id="UP001162483"/>
    </source>
</evidence>
<gene>
    <name evidence="8" type="ORF">SPARVUS_LOCUS5165351</name>
</gene>
<keyword evidence="9" id="KW-1185">Reference proteome</keyword>
<keyword evidence="6 7" id="KW-0472">Membrane</keyword>
<comment type="subcellular location">
    <subcellularLocation>
        <location evidence="1">Membrane</location>
        <topology evidence="1">Multi-pass membrane protein</topology>
    </subcellularLocation>
</comment>
<keyword evidence="4 7" id="KW-0812">Transmembrane</keyword>
<evidence type="ECO:0000256" key="4">
    <source>
        <dbReference type="ARBA" id="ARBA00022692"/>
    </source>
</evidence>
<dbReference type="PANTHER" id="PTHR13353">
    <property type="entry name" value="TRANSMEMBRANE PROTEIN 19"/>
    <property type="match status" value="1"/>
</dbReference>
<reference evidence="8" key="1">
    <citation type="submission" date="2023-05" db="EMBL/GenBank/DDBJ databases">
        <authorList>
            <person name="Stuckert A."/>
        </authorList>
    </citation>
    <scope>NUCLEOTIDE SEQUENCE</scope>
</reference>
<feature type="transmembrane region" description="Helical" evidence="7">
    <location>
        <begin position="81"/>
        <end position="105"/>
    </location>
</feature>
<dbReference type="Pfam" id="PF01940">
    <property type="entry name" value="DUF92"/>
    <property type="match status" value="1"/>
</dbReference>
<dbReference type="InterPro" id="IPR002794">
    <property type="entry name" value="DUF92_TMEM19"/>
</dbReference>
<comment type="caution">
    <text evidence="8">The sequence shown here is derived from an EMBL/GenBank/DDBJ whole genome shotgun (WGS) entry which is preliminary data.</text>
</comment>
<feature type="transmembrane region" description="Helical" evidence="7">
    <location>
        <begin position="51"/>
        <end position="69"/>
    </location>
</feature>